<reference evidence="6 7" key="1">
    <citation type="submission" date="2020-02" db="EMBL/GenBank/DDBJ databases">
        <title>Draft genome sequence of two Spirosoma agri KCTC 52727 and Spirosoma terrae KCTC 52035.</title>
        <authorList>
            <person name="Rojas J."/>
            <person name="Ambika Manirajan B."/>
            <person name="Ratering S."/>
            <person name="Suarez C."/>
            <person name="Schnell S."/>
        </authorList>
    </citation>
    <scope>NUCLEOTIDE SEQUENCE [LARGE SCALE GENOMIC DNA]</scope>
    <source>
        <strain evidence="6 7">KCTC 52727</strain>
    </source>
</reference>
<evidence type="ECO:0000313" key="7">
    <source>
        <dbReference type="Proteomes" id="UP000477386"/>
    </source>
</evidence>
<proteinExistence type="predicted"/>
<feature type="domain" description="Rieske" evidence="5">
    <location>
        <begin position="52"/>
        <end position="147"/>
    </location>
</feature>
<comment type="caution">
    <text evidence="6">The sequence shown here is derived from an EMBL/GenBank/DDBJ whole genome shotgun (WGS) entry which is preliminary data.</text>
</comment>
<dbReference type="CDD" id="cd03467">
    <property type="entry name" value="Rieske"/>
    <property type="match status" value="1"/>
</dbReference>
<evidence type="ECO:0000256" key="3">
    <source>
        <dbReference type="ARBA" id="ARBA00023004"/>
    </source>
</evidence>
<accession>A0A6M0IMH7</accession>
<evidence type="ECO:0000256" key="1">
    <source>
        <dbReference type="ARBA" id="ARBA00022714"/>
    </source>
</evidence>
<dbReference type="GO" id="GO:0046872">
    <property type="term" value="F:metal ion binding"/>
    <property type="evidence" value="ECO:0007669"/>
    <property type="project" value="UniProtKB-KW"/>
</dbReference>
<dbReference type="EMBL" id="JAAGNZ010000001">
    <property type="protein sequence ID" value="NEU68113.1"/>
    <property type="molecule type" value="Genomic_DNA"/>
</dbReference>
<keyword evidence="7" id="KW-1185">Reference proteome</keyword>
<evidence type="ECO:0000256" key="2">
    <source>
        <dbReference type="ARBA" id="ARBA00022723"/>
    </source>
</evidence>
<gene>
    <name evidence="6" type="ORF">GK091_14570</name>
</gene>
<dbReference type="Proteomes" id="UP000477386">
    <property type="component" value="Unassembled WGS sequence"/>
</dbReference>
<dbReference type="PROSITE" id="PS51296">
    <property type="entry name" value="RIESKE"/>
    <property type="match status" value="1"/>
</dbReference>
<keyword evidence="2" id="KW-0479">Metal-binding</keyword>
<sequence>MQNTVPTMDRHEFFRLAATSVGVMLLAPAHAGCAKSDAGDPATDAGQTLDFLVNLNANDNENLSTKGGYVIVNNVLVAQTNDGLFVAVSSKCTYQGGTALVFKPKENQFYCPLDLSRFDIKGRVVSGPATVGLKQYVVTDMANGTLRVQA</sequence>
<evidence type="ECO:0000259" key="5">
    <source>
        <dbReference type="PROSITE" id="PS51296"/>
    </source>
</evidence>
<keyword evidence="4" id="KW-0411">Iron-sulfur</keyword>
<keyword evidence="1" id="KW-0001">2Fe-2S</keyword>
<dbReference type="GO" id="GO:0051537">
    <property type="term" value="F:2 iron, 2 sulfur cluster binding"/>
    <property type="evidence" value="ECO:0007669"/>
    <property type="project" value="UniProtKB-KW"/>
</dbReference>
<keyword evidence="3" id="KW-0408">Iron</keyword>
<dbReference type="Pfam" id="PF00355">
    <property type="entry name" value="Rieske"/>
    <property type="match status" value="1"/>
</dbReference>
<dbReference type="Gene3D" id="2.102.10.10">
    <property type="entry name" value="Rieske [2Fe-2S] iron-sulphur domain"/>
    <property type="match status" value="1"/>
</dbReference>
<dbReference type="RefSeq" id="WP_164039506.1">
    <property type="nucleotide sequence ID" value="NZ_JAAGNZ010000001.1"/>
</dbReference>
<name>A0A6M0IMH7_9BACT</name>
<organism evidence="6 7">
    <name type="scientific">Spirosoma agri</name>
    <dbReference type="NCBI Taxonomy" id="1987381"/>
    <lineage>
        <taxon>Bacteria</taxon>
        <taxon>Pseudomonadati</taxon>
        <taxon>Bacteroidota</taxon>
        <taxon>Cytophagia</taxon>
        <taxon>Cytophagales</taxon>
        <taxon>Cytophagaceae</taxon>
        <taxon>Spirosoma</taxon>
    </lineage>
</organism>
<evidence type="ECO:0000256" key="4">
    <source>
        <dbReference type="ARBA" id="ARBA00023014"/>
    </source>
</evidence>
<dbReference type="AlphaFoldDB" id="A0A6M0IMH7"/>
<dbReference type="InterPro" id="IPR036922">
    <property type="entry name" value="Rieske_2Fe-2S_sf"/>
</dbReference>
<dbReference type="SUPFAM" id="SSF50022">
    <property type="entry name" value="ISP domain"/>
    <property type="match status" value="1"/>
</dbReference>
<evidence type="ECO:0000313" key="6">
    <source>
        <dbReference type="EMBL" id="NEU68113.1"/>
    </source>
</evidence>
<dbReference type="InterPro" id="IPR017941">
    <property type="entry name" value="Rieske_2Fe-2S"/>
</dbReference>
<protein>
    <submittedName>
        <fullName evidence="6">Rieske 2Fe-2S domain-containing protein</fullName>
    </submittedName>
</protein>